<proteinExistence type="predicted"/>
<evidence type="ECO:0000313" key="2">
    <source>
        <dbReference type="Proteomes" id="UP000574390"/>
    </source>
</evidence>
<accession>A0A7J6U9G0</accession>
<sequence length="119" mass="13549">MVGPPVGPPPYPPPEYVFFRAKLRRALLGLSIPLQPELATRVRWIGEGELRIEMAGVWAGTKGKWKLVAISHWLKWLNDSHIEAWGSPPLLDLDLSRNDLTDEEFVWIVEELDKRAAIL</sequence>
<name>A0A7J6U9G0_PEROL</name>
<protein>
    <submittedName>
        <fullName evidence="1">Uncharacterized protein</fullName>
    </submittedName>
</protein>
<dbReference type="AlphaFoldDB" id="A0A7J6U9G0"/>
<gene>
    <name evidence="1" type="ORF">FOZ62_021042</name>
</gene>
<organism evidence="1 2">
    <name type="scientific">Perkinsus olseni</name>
    <name type="common">Perkinsus atlanticus</name>
    <dbReference type="NCBI Taxonomy" id="32597"/>
    <lineage>
        <taxon>Eukaryota</taxon>
        <taxon>Sar</taxon>
        <taxon>Alveolata</taxon>
        <taxon>Perkinsozoa</taxon>
        <taxon>Perkinsea</taxon>
        <taxon>Perkinsida</taxon>
        <taxon>Perkinsidae</taxon>
        <taxon>Perkinsus</taxon>
    </lineage>
</organism>
<reference evidence="1 2" key="1">
    <citation type="submission" date="2020-04" db="EMBL/GenBank/DDBJ databases">
        <title>Perkinsus olseni comparative genomics.</title>
        <authorList>
            <person name="Bogema D.R."/>
        </authorList>
    </citation>
    <scope>NUCLEOTIDE SEQUENCE [LARGE SCALE GENOMIC DNA]</scope>
    <source>
        <strain evidence="1">ATCC PRA-205</strain>
    </source>
</reference>
<dbReference type="EMBL" id="JABANM010001933">
    <property type="protein sequence ID" value="KAF4753446.1"/>
    <property type="molecule type" value="Genomic_DNA"/>
</dbReference>
<dbReference type="Proteomes" id="UP000574390">
    <property type="component" value="Unassembled WGS sequence"/>
</dbReference>
<comment type="caution">
    <text evidence="1">The sequence shown here is derived from an EMBL/GenBank/DDBJ whole genome shotgun (WGS) entry which is preliminary data.</text>
</comment>
<evidence type="ECO:0000313" key="1">
    <source>
        <dbReference type="EMBL" id="KAF4753446.1"/>
    </source>
</evidence>